<name>A3ZZU0_9BACT</name>
<sequence>MIPFDFQPRTRIVFGPGVVAQLGVLAVEQGAKRVLVVSDPGVVKAGHSQTGIDSLTAAGLETVLFDGVQENPTTANVDAGVAMAKETGAQLIVGLGGGSAMDCAKGINFLLSNGGQMQDYWGVGKATREMLPMIAVPTTAGTGSETQSFALISDAETHVKMACGDPKASCKIALLDPELTVTQPQRVTALTGIDAIAHALETFVTRRRNSCSLAFSRGAWRMLASNYAQVLKDPTNLEARGGMQLGACFAGLAIENSMLGAAHALANPLTSMFGVVHGQAVAVMLPHVIRYNSQLVGDWYRELLQVDVPIEGFPSGDHPAALADFVTQLVSQADLATDLTSLGVDPDSTTQLGVDAAKQWTGTFNPREVDAASLKSLYDAAM</sequence>
<dbReference type="SMR" id="A3ZZU0"/>
<organism evidence="7 8">
    <name type="scientific">Blastopirellula marina DSM 3645</name>
    <dbReference type="NCBI Taxonomy" id="314230"/>
    <lineage>
        <taxon>Bacteria</taxon>
        <taxon>Pseudomonadati</taxon>
        <taxon>Planctomycetota</taxon>
        <taxon>Planctomycetia</taxon>
        <taxon>Pirellulales</taxon>
        <taxon>Pirellulaceae</taxon>
        <taxon>Blastopirellula</taxon>
    </lineage>
</organism>
<dbReference type="CDD" id="cd08551">
    <property type="entry name" value="Fe-ADH"/>
    <property type="match status" value="1"/>
</dbReference>
<dbReference type="FunFam" id="3.40.50.1970:FF:000003">
    <property type="entry name" value="Alcohol dehydrogenase, iron-containing"/>
    <property type="match status" value="1"/>
</dbReference>
<dbReference type="Gene3D" id="3.40.50.1970">
    <property type="match status" value="1"/>
</dbReference>
<evidence type="ECO:0000259" key="6">
    <source>
        <dbReference type="Pfam" id="PF25137"/>
    </source>
</evidence>
<dbReference type="OrthoDB" id="9804734at2"/>
<dbReference type="InterPro" id="IPR056798">
    <property type="entry name" value="ADH_Fe_C"/>
</dbReference>
<dbReference type="GO" id="GO:0004022">
    <property type="term" value="F:alcohol dehydrogenase (NAD+) activity"/>
    <property type="evidence" value="ECO:0007669"/>
    <property type="project" value="TreeGrafter"/>
</dbReference>
<dbReference type="Proteomes" id="UP000004358">
    <property type="component" value="Unassembled WGS sequence"/>
</dbReference>
<evidence type="ECO:0000259" key="5">
    <source>
        <dbReference type="Pfam" id="PF00465"/>
    </source>
</evidence>
<dbReference type="RefSeq" id="WP_002651182.1">
    <property type="nucleotide sequence ID" value="NZ_CH672376.1"/>
</dbReference>
<feature type="domain" description="Alcohol dehydrogenase iron-type/glycerol dehydrogenase GldA" evidence="5">
    <location>
        <begin position="10"/>
        <end position="177"/>
    </location>
</feature>
<evidence type="ECO:0000256" key="4">
    <source>
        <dbReference type="ARBA" id="ARBA00023027"/>
    </source>
</evidence>
<evidence type="ECO:0000313" key="8">
    <source>
        <dbReference type="Proteomes" id="UP000004358"/>
    </source>
</evidence>
<dbReference type="EMBL" id="AANZ01000025">
    <property type="protein sequence ID" value="EAQ78050.1"/>
    <property type="molecule type" value="Genomic_DNA"/>
</dbReference>
<comment type="similarity">
    <text evidence="2">Belongs to the iron-containing alcohol dehydrogenase family.</text>
</comment>
<evidence type="ECO:0000256" key="1">
    <source>
        <dbReference type="ARBA" id="ARBA00001962"/>
    </source>
</evidence>
<dbReference type="GO" id="GO:0046872">
    <property type="term" value="F:metal ion binding"/>
    <property type="evidence" value="ECO:0007669"/>
    <property type="project" value="InterPro"/>
</dbReference>
<feature type="domain" description="Fe-containing alcohol dehydrogenase-like C-terminal" evidence="6">
    <location>
        <begin position="188"/>
        <end position="382"/>
    </location>
</feature>
<dbReference type="AlphaFoldDB" id="A3ZZU0"/>
<keyword evidence="3" id="KW-0560">Oxidoreductase</keyword>
<dbReference type="PANTHER" id="PTHR11496:SF102">
    <property type="entry name" value="ALCOHOL DEHYDROGENASE 4"/>
    <property type="match status" value="1"/>
</dbReference>
<evidence type="ECO:0000256" key="3">
    <source>
        <dbReference type="ARBA" id="ARBA00023002"/>
    </source>
</evidence>
<dbReference type="InterPro" id="IPR001670">
    <property type="entry name" value="ADH_Fe/GldA"/>
</dbReference>
<dbReference type="Gene3D" id="1.20.1090.10">
    <property type="entry name" value="Dehydroquinate synthase-like - alpha domain"/>
    <property type="match status" value="1"/>
</dbReference>
<dbReference type="PANTHER" id="PTHR11496">
    <property type="entry name" value="ALCOHOL DEHYDROGENASE"/>
    <property type="match status" value="1"/>
</dbReference>
<dbReference type="HOGENOM" id="CLU_007207_0_0_0"/>
<dbReference type="Pfam" id="PF00465">
    <property type="entry name" value="Fe-ADH"/>
    <property type="match status" value="1"/>
</dbReference>
<comment type="caution">
    <text evidence="7">The sequence shown here is derived from an EMBL/GenBank/DDBJ whole genome shotgun (WGS) entry which is preliminary data.</text>
</comment>
<proteinExistence type="inferred from homology"/>
<gene>
    <name evidence="7" type="ORF">DSM3645_16420</name>
</gene>
<dbReference type="eggNOG" id="COG1454">
    <property type="taxonomic scope" value="Bacteria"/>
</dbReference>
<dbReference type="InterPro" id="IPR039697">
    <property type="entry name" value="Alcohol_dehydrogenase_Fe"/>
</dbReference>
<keyword evidence="4" id="KW-0520">NAD</keyword>
<evidence type="ECO:0000313" key="7">
    <source>
        <dbReference type="EMBL" id="EAQ78050.1"/>
    </source>
</evidence>
<evidence type="ECO:0000256" key="2">
    <source>
        <dbReference type="ARBA" id="ARBA00007358"/>
    </source>
</evidence>
<protein>
    <submittedName>
        <fullName evidence="7">Putative iron alcohol dehydrogenase</fullName>
    </submittedName>
</protein>
<dbReference type="STRING" id="314230.DSM3645_16420"/>
<dbReference type="Pfam" id="PF25137">
    <property type="entry name" value="ADH_Fe_C"/>
    <property type="match status" value="1"/>
</dbReference>
<dbReference type="SUPFAM" id="SSF56796">
    <property type="entry name" value="Dehydroquinate synthase-like"/>
    <property type="match status" value="1"/>
</dbReference>
<accession>A3ZZU0</accession>
<reference evidence="7 8" key="1">
    <citation type="submission" date="2006-02" db="EMBL/GenBank/DDBJ databases">
        <authorList>
            <person name="Amann R."/>
            <person name="Ferriera S."/>
            <person name="Johnson J."/>
            <person name="Kravitz S."/>
            <person name="Halpern A."/>
            <person name="Remington K."/>
            <person name="Beeson K."/>
            <person name="Tran B."/>
            <person name="Rogers Y.-H."/>
            <person name="Friedman R."/>
            <person name="Venter J.C."/>
        </authorList>
    </citation>
    <scope>NUCLEOTIDE SEQUENCE [LARGE SCALE GENOMIC DNA]</scope>
    <source>
        <strain evidence="7 8">DSM 3645</strain>
    </source>
</reference>
<comment type="cofactor">
    <cofactor evidence="1">
        <name>Fe cation</name>
        <dbReference type="ChEBI" id="CHEBI:24875"/>
    </cofactor>
</comment>
<dbReference type="PROSITE" id="PS00913">
    <property type="entry name" value="ADH_IRON_1"/>
    <property type="match status" value="1"/>
</dbReference>
<dbReference type="InterPro" id="IPR018211">
    <property type="entry name" value="ADH_Fe_CS"/>
</dbReference>